<name>A0A816I4P0_BRANA</name>
<organism evidence="1">
    <name type="scientific">Brassica napus</name>
    <name type="common">Rape</name>
    <dbReference type="NCBI Taxonomy" id="3708"/>
    <lineage>
        <taxon>Eukaryota</taxon>
        <taxon>Viridiplantae</taxon>
        <taxon>Streptophyta</taxon>
        <taxon>Embryophyta</taxon>
        <taxon>Tracheophyta</taxon>
        <taxon>Spermatophyta</taxon>
        <taxon>Magnoliopsida</taxon>
        <taxon>eudicotyledons</taxon>
        <taxon>Gunneridae</taxon>
        <taxon>Pentapetalae</taxon>
        <taxon>rosids</taxon>
        <taxon>malvids</taxon>
        <taxon>Brassicales</taxon>
        <taxon>Brassicaceae</taxon>
        <taxon>Brassiceae</taxon>
        <taxon>Brassica</taxon>
    </lineage>
</organism>
<accession>A0A816I4P0</accession>
<reference evidence="1" key="1">
    <citation type="submission" date="2021-01" db="EMBL/GenBank/DDBJ databases">
        <authorList>
            <consortium name="Genoscope - CEA"/>
            <person name="William W."/>
        </authorList>
    </citation>
    <scope>NUCLEOTIDE SEQUENCE</scope>
</reference>
<protein>
    <submittedName>
        <fullName evidence="1">(rape) hypothetical protein</fullName>
    </submittedName>
</protein>
<dbReference type="AlphaFoldDB" id="A0A816I4P0"/>
<gene>
    <name evidence="1" type="ORF">DARMORV10_C03P14120.1</name>
</gene>
<sequence>YLPLLFFCFGTFIFLQFHFIWNASYVVHGFVLIGGNLVVVLRSSEGDFFRGGGRKRSAELFEHDEYRGFGATVFLWEVLGFLSYVRALLPLFSEKFLELI</sequence>
<dbReference type="Proteomes" id="UP001295469">
    <property type="component" value="Chromosome C03"/>
</dbReference>
<dbReference type="EMBL" id="HG994367">
    <property type="protein sequence ID" value="CAF1698470.1"/>
    <property type="molecule type" value="Genomic_DNA"/>
</dbReference>
<evidence type="ECO:0000313" key="1">
    <source>
        <dbReference type="EMBL" id="CAF1698470.1"/>
    </source>
</evidence>
<proteinExistence type="predicted"/>
<feature type="non-terminal residue" evidence="1">
    <location>
        <position position="1"/>
    </location>
</feature>